<dbReference type="PANTHER" id="PTHR43567">
    <property type="entry name" value="FLAVOREDOXIN-RELATED-RELATED"/>
    <property type="match status" value="1"/>
</dbReference>
<sequence>MRKNFGAKPYLYPQPVMIIGTYDENGNANAMNAAWGGMAGANKIMIDLSSHKTTDNIQLNRAFTVSVGDVKHLTACDYVGMVSAHNAPDKMEKAGFTTTKSDFVNAPIINELPLTLECELLDVIEGSLYLGEIKNVSMDESILGEDGELDLTKFVPITYDPIHHGYYPLGQRVGNAFADGAKLK</sequence>
<dbReference type="Pfam" id="PF01613">
    <property type="entry name" value="Flavin_Reduct"/>
    <property type="match status" value="1"/>
</dbReference>
<dbReference type="GO" id="GO:0016646">
    <property type="term" value="F:oxidoreductase activity, acting on the CH-NH group of donors, NAD or NADP as acceptor"/>
    <property type="evidence" value="ECO:0007669"/>
    <property type="project" value="UniProtKB-ARBA"/>
</dbReference>
<dbReference type="InterPro" id="IPR002563">
    <property type="entry name" value="Flavin_Rdtase-like_dom"/>
</dbReference>
<feature type="domain" description="Flavin reductase like" evidence="4">
    <location>
        <begin position="11"/>
        <end position="159"/>
    </location>
</feature>
<evidence type="ECO:0000256" key="3">
    <source>
        <dbReference type="ARBA" id="ARBA00038054"/>
    </source>
</evidence>
<dbReference type="RefSeq" id="WP_337679742.1">
    <property type="nucleotide sequence ID" value="NZ_JBBFKB010000108.1"/>
</dbReference>
<protein>
    <submittedName>
        <fullName evidence="5">Flavin reductase</fullName>
    </submittedName>
</protein>
<evidence type="ECO:0000256" key="1">
    <source>
        <dbReference type="ARBA" id="ARBA00001917"/>
    </source>
</evidence>
<name>A0AB35XYN4_9FIRM</name>
<evidence type="ECO:0000313" key="6">
    <source>
        <dbReference type="Proteomes" id="UP001379600"/>
    </source>
</evidence>
<keyword evidence="2" id="KW-0285">Flavoprotein</keyword>
<dbReference type="InterPro" id="IPR052174">
    <property type="entry name" value="Flavoredoxin"/>
</dbReference>
<dbReference type="Proteomes" id="UP001379600">
    <property type="component" value="Unassembled WGS sequence"/>
</dbReference>
<comment type="similarity">
    <text evidence="3">Belongs to the flavoredoxin family.</text>
</comment>
<evidence type="ECO:0000313" key="5">
    <source>
        <dbReference type="EMBL" id="MEJ3691541.1"/>
    </source>
</evidence>
<dbReference type="SUPFAM" id="SSF50475">
    <property type="entry name" value="FMN-binding split barrel"/>
    <property type="match status" value="1"/>
</dbReference>
<comment type="cofactor">
    <cofactor evidence="1">
        <name>FMN</name>
        <dbReference type="ChEBI" id="CHEBI:58210"/>
    </cofactor>
</comment>
<dbReference type="SMART" id="SM00903">
    <property type="entry name" value="Flavin_Reduct"/>
    <property type="match status" value="1"/>
</dbReference>
<dbReference type="EMBL" id="JBBFKC010000008">
    <property type="protein sequence ID" value="MEJ3691541.1"/>
    <property type="molecule type" value="Genomic_DNA"/>
</dbReference>
<evidence type="ECO:0000256" key="2">
    <source>
        <dbReference type="ARBA" id="ARBA00022630"/>
    </source>
</evidence>
<accession>A0AB35XYN4</accession>
<dbReference type="Gene3D" id="2.30.110.10">
    <property type="entry name" value="Electron Transport, Fmn-binding Protein, Chain A"/>
    <property type="match status" value="1"/>
</dbReference>
<dbReference type="AlphaFoldDB" id="A0AB35XYN4"/>
<dbReference type="InterPro" id="IPR012349">
    <property type="entry name" value="Split_barrel_FMN-bd"/>
</dbReference>
<dbReference type="GO" id="GO:0010181">
    <property type="term" value="F:FMN binding"/>
    <property type="evidence" value="ECO:0007669"/>
    <property type="project" value="InterPro"/>
</dbReference>
<proteinExistence type="inferred from homology"/>
<evidence type="ECO:0000259" key="4">
    <source>
        <dbReference type="SMART" id="SM00903"/>
    </source>
</evidence>
<dbReference type="PANTHER" id="PTHR43567:SF1">
    <property type="entry name" value="FLAVOREDOXIN"/>
    <property type="match status" value="1"/>
</dbReference>
<reference evidence="5 6" key="1">
    <citation type="submission" date="2024-03" db="EMBL/GenBank/DDBJ databases">
        <authorList>
            <person name="Plomp N."/>
            <person name="Harmsen H.J."/>
        </authorList>
    </citation>
    <scope>NUCLEOTIDE SEQUENCE [LARGE SCALE GENOMIC DNA]</scope>
    <source>
        <strain evidence="5 6">HTF-76H</strain>
    </source>
</reference>
<keyword evidence="6" id="KW-1185">Reference proteome</keyword>
<comment type="caution">
    <text evidence="5">The sequence shown here is derived from an EMBL/GenBank/DDBJ whole genome shotgun (WGS) entry which is preliminary data.</text>
</comment>
<gene>
    <name evidence="5" type="ORF">WF787_09975</name>
</gene>
<organism evidence="5 6">
    <name type="scientific">Faecalibacterium taiwanense</name>
    <dbReference type="NCBI Taxonomy" id="3030638"/>
    <lineage>
        <taxon>Bacteria</taxon>
        <taxon>Bacillati</taxon>
        <taxon>Bacillota</taxon>
        <taxon>Clostridia</taxon>
        <taxon>Eubacteriales</taxon>
        <taxon>Oscillospiraceae</taxon>
        <taxon>Faecalibacterium</taxon>
    </lineage>
</organism>